<feature type="region of interest" description="Disordered" evidence="1">
    <location>
        <begin position="314"/>
        <end position="389"/>
    </location>
</feature>
<feature type="compositionally biased region" description="Acidic residues" evidence="1">
    <location>
        <begin position="378"/>
        <end position="389"/>
    </location>
</feature>
<comment type="caution">
    <text evidence="2">The sequence shown here is derived from an EMBL/GenBank/DDBJ whole genome shotgun (WGS) entry which is preliminary data.</text>
</comment>
<name>A0AAN6FMD1_9PEZI</name>
<sequence>MHRLRHRPLTTDHSYGAGEVSQGGLDVCGVITHPQGLIRLPTLLRTFAALAIDLHQLGLIWDNSPRSLHISFRLTRDILLDSKSSHEPRVHLNLGASNASGCRVITLLHLLPSHNPSPPATMSTPLRPQLSRTPTWPPSILRIATELPQASNSKPKPSSPTTTPKPSPDQYSDDDLETHPDAHFLSPLYEYEDWASDSDPDDSDTEWNAGITDFALFQSDTQRASGPVNPKWAHFISDQQSARQRALARVVASPDSTKPPLPFEDLPGLTPDSSPSLRDDLEDLEISPRVLETHGKAREHSYLTALLVPPSLEERTVGPGDALPLSFDQDDDQDVEKGLSMPVVPRRMRRPGMRGARTLSGKRHSWRRPGWGMHAIGEEVEEEAEAEGS</sequence>
<feature type="region of interest" description="Disordered" evidence="1">
    <location>
        <begin position="147"/>
        <end position="181"/>
    </location>
</feature>
<dbReference type="Proteomes" id="UP001168146">
    <property type="component" value="Unassembled WGS sequence"/>
</dbReference>
<reference evidence="2" key="1">
    <citation type="submission" date="2021-12" db="EMBL/GenBank/DDBJ databases">
        <title>Black yeast isolated from Biological Soil Crust.</title>
        <authorList>
            <person name="Kurbessoian T."/>
        </authorList>
    </citation>
    <scope>NUCLEOTIDE SEQUENCE</scope>
    <source>
        <strain evidence="2">CCFEE 5208</strain>
    </source>
</reference>
<feature type="region of interest" description="Disordered" evidence="1">
    <location>
        <begin position="250"/>
        <end position="279"/>
    </location>
</feature>
<evidence type="ECO:0000256" key="1">
    <source>
        <dbReference type="SAM" id="MobiDB-lite"/>
    </source>
</evidence>
<gene>
    <name evidence="2" type="ORF">LTR82_009125</name>
</gene>
<dbReference type="EMBL" id="JASUXU010000028">
    <property type="protein sequence ID" value="KAK0319790.1"/>
    <property type="molecule type" value="Genomic_DNA"/>
</dbReference>
<dbReference type="AlphaFoldDB" id="A0AAN6FMD1"/>
<feature type="region of interest" description="Disordered" evidence="1">
    <location>
        <begin position="113"/>
        <end position="135"/>
    </location>
</feature>
<protein>
    <submittedName>
        <fullName evidence="2">Uncharacterized protein</fullName>
    </submittedName>
</protein>
<proteinExistence type="predicted"/>
<evidence type="ECO:0000313" key="2">
    <source>
        <dbReference type="EMBL" id="KAK0319790.1"/>
    </source>
</evidence>
<feature type="compositionally biased region" description="Low complexity" evidence="1">
    <location>
        <begin position="153"/>
        <end position="164"/>
    </location>
</feature>
<organism evidence="2 3">
    <name type="scientific">Friedmanniomyces endolithicus</name>
    <dbReference type="NCBI Taxonomy" id="329885"/>
    <lineage>
        <taxon>Eukaryota</taxon>
        <taxon>Fungi</taxon>
        <taxon>Dikarya</taxon>
        <taxon>Ascomycota</taxon>
        <taxon>Pezizomycotina</taxon>
        <taxon>Dothideomycetes</taxon>
        <taxon>Dothideomycetidae</taxon>
        <taxon>Mycosphaerellales</taxon>
        <taxon>Teratosphaeriaceae</taxon>
        <taxon>Friedmanniomyces</taxon>
    </lineage>
</organism>
<evidence type="ECO:0000313" key="3">
    <source>
        <dbReference type="Proteomes" id="UP001168146"/>
    </source>
</evidence>
<accession>A0AAN6FMD1</accession>
<feature type="compositionally biased region" description="Polar residues" evidence="1">
    <location>
        <begin position="120"/>
        <end position="134"/>
    </location>
</feature>